<keyword evidence="3" id="KW-1185">Reference proteome</keyword>
<sequence length="232" mass="26409">MDENPVDRTPRTYMTTAPGRDSYLARPPPVHETSLDSKSWSQQTEDALDAYKQGAEKYQIDGKQTLRAGYDLSSSRTRANEKSSGTKEKMDVHVAEYRLDSDNGDAPNEAANFGPSQISQEKTPVNYYATYIEAAELESATDETLETNQNPPKNHRMTKMIVKEDIEFFTAVLEGHSPPVATKETQTFVHDETETLRQSQEFREREADLRRREEADAAKADTDFFMMLMHKE</sequence>
<comment type="caution">
    <text evidence="2">The sequence shown here is derived from an EMBL/GenBank/DDBJ whole genome shotgun (WGS) entry which is preliminary data.</text>
</comment>
<feature type="compositionally biased region" description="Basic and acidic residues" evidence="1">
    <location>
        <begin position="78"/>
        <end position="101"/>
    </location>
</feature>
<feature type="region of interest" description="Disordered" evidence="1">
    <location>
        <begin position="191"/>
        <end position="215"/>
    </location>
</feature>
<gene>
    <name evidence="2" type="ORF">Daus18300_006220</name>
</gene>
<feature type="compositionally biased region" description="Basic and acidic residues" evidence="1">
    <location>
        <begin position="1"/>
        <end position="10"/>
    </location>
</feature>
<evidence type="ECO:0000313" key="3">
    <source>
        <dbReference type="Proteomes" id="UP001583177"/>
    </source>
</evidence>
<evidence type="ECO:0000256" key="1">
    <source>
        <dbReference type="SAM" id="MobiDB-lite"/>
    </source>
</evidence>
<dbReference type="EMBL" id="JAWRVE010000049">
    <property type="protein sequence ID" value="KAL1867665.1"/>
    <property type="molecule type" value="Genomic_DNA"/>
</dbReference>
<name>A0ABR3WVI3_9PEZI</name>
<organism evidence="2 3">
    <name type="scientific">Diaporthe australafricana</name>
    <dbReference type="NCBI Taxonomy" id="127596"/>
    <lineage>
        <taxon>Eukaryota</taxon>
        <taxon>Fungi</taxon>
        <taxon>Dikarya</taxon>
        <taxon>Ascomycota</taxon>
        <taxon>Pezizomycotina</taxon>
        <taxon>Sordariomycetes</taxon>
        <taxon>Sordariomycetidae</taxon>
        <taxon>Diaporthales</taxon>
        <taxon>Diaporthaceae</taxon>
        <taxon>Diaporthe</taxon>
    </lineage>
</organism>
<reference evidence="2 3" key="1">
    <citation type="journal article" date="2024" name="IMA Fungus">
        <title>IMA Genome - F19 : A genome assembly and annotation guide to empower mycologists, including annotated draft genome sequences of Ceratocystis pirilliformis, Diaporthe australafricana, Fusarium ophioides, Paecilomyces lecythidis, and Sporothrix stenoceras.</title>
        <authorList>
            <person name="Aylward J."/>
            <person name="Wilson A.M."/>
            <person name="Visagie C.M."/>
            <person name="Spraker J."/>
            <person name="Barnes I."/>
            <person name="Buitendag C."/>
            <person name="Ceriani C."/>
            <person name="Del Mar Angel L."/>
            <person name="du Plessis D."/>
            <person name="Fuchs T."/>
            <person name="Gasser K."/>
            <person name="Kramer D."/>
            <person name="Li W."/>
            <person name="Munsamy K."/>
            <person name="Piso A."/>
            <person name="Price J.L."/>
            <person name="Sonnekus B."/>
            <person name="Thomas C."/>
            <person name="van der Nest A."/>
            <person name="van Dijk A."/>
            <person name="van Heerden A."/>
            <person name="van Vuuren N."/>
            <person name="Yilmaz N."/>
            <person name="Duong T.A."/>
            <person name="van der Merwe N.A."/>
            <person name="Wingfield M.J."/>
            <person name="Wingfield B.D."/>
        </authorList>
    </citation>
    <scope>NUCLEOTIDE SEQUENCE [LARGE SCALE GENOMIC DNA]</scope>
    <source>
        <strain evidence="2 3">CMW 18300</strain>
    </source>
</reference>
<proteinExistence type="predicted"/>
<feature type="region of interest" description="Disordered" evidence="1">
    <location>
        <begin position="1"/>
        <end position="44"/>
    </location>
</feature>
<dbReference type="Proteomes" id="UP001583177">
    <property type="component" value="Unassembled WGS sequence"/>
</dbReference>
<accession>A0ABR3WVI3</accession>
<protein>
    <submittedName>
        <fullName evidence="2">Uncharacterized protein</fullName>
    </submittedName>
</protein>
<evidence type="ECO:0000313" key="2">
    <source>
        <dbReference type="EMBL" id="KAL1867665.1"/>
    </source>
</evidence>
<feature type="region of interest" description="Disordered" evidence="1">
    <location>
        <begin position="59"/>
        <end position="117"/>
    </location>
</feature>